<evidence type="ECO:0000313" key="2">
    <source>
        <dbReference type="Proteomes" id="UP000001542"/>
    </source>
</evidence>
<sequence>MSNDSIKWWNDFIGVQADDVIPLKPSVIELQQILFQKSPVITNGIENPSDNDTYWDDLHKFIMKLADDQSISHPISDFTSFVSSLHKISSLLKITNVKDAILLAKRLCPKEPADFFFNTFLFMVSDPLLAINVMFYMNAENIEPWTSQIRYPGQFEKFFDLFVTYLQPTGSQYDDNYIQFRIILSDMIVSLLCDPNIDFLMKERYIENTFVRLLNLVSYTTSDANTVFCRLIIKLFDYYVTIHTRIEDDILVMIQSIYTSSPPSKSSRNMTTEYIYSLCSRGTITHREAAIILTVGNMSIFDIKILYYIGLDNIEARSLVIKYLCEKFVNSKIDCYAIGPLISDLLRRERDKDINEFFKEFITKLFVKISVCGRKSKYVRRVLSICSLLSTYFHDLDDIWTHIESSANSAFLTGKSDFLRDYFKVGKTEKTNESFSKELSLFEKVRPLLKTYPFRQGNHKLYELDQNDGKVRPSKKQSKSTIKELKEMGIPDHLIKFFHITEQVSAISQMASIFEIEDFIDNKRDEVSQIKVRMKRPKLAKFNMDSYELEGRMPIVGQVTMMARNREKIYRFQIDTINKVINLAVEVIVTLKTYDGIIGDVYTLSSELTNLGKFDNKYKLLKERKVLLRKRCEYIQNKYRCKNYKAELVQVFFKQQLSFHEDVQYSSPSSFDTLVREVLSRSSHFKERFKTVSSEVENKSAEDIVLCAQSFIDDIANYLSLKRDSNLQVLDVVLIRLFFENSYYMNKRAQLANYQEYNKTFIVRSYKLSVQPIESLGISTKFIGKRRGMRICDFFRHSEERFPSVESISDKLCPLDINSLLYRVKKELEKRVDQSDIEPIFLGLLVTSPPNNAISAALSLEKFGVINNSTLFADARQLYINCVNMVFRLSNVKQV</sequence>
<proteinExistence type="predicted"/>
<keyword evidence="2" id="KW-1185">Reference proteome</keyword>
<dbReference type="Proteomes" id="UP000001542">
    <property type="component" value="Unassembled WGS sequence"/>
</dbReference>
<dbReference type="EMBL" id="DS113789">
    <property type="protein sequence ID" value="EAX95774.1"/>
    <property type="molecule type" value="Genomic_DNA"/>
</dbReference>
<dbReference type="KEGG" id="tva:4753537"/>
<gene>
    <name evidence="1" type="ORF">TVAG_037070</name>
</gene>
<reference evidence="1" key="2">
    <citation type="journal article" date="2007" name="Science">
        <title>Draft genome sequence of the sexually transmitted pathogen Trichomonas vaginalis.</title>
        <authorList>
            <person name="Carlton J.M."/>
            <person name="Hirt R.P."/>
            <person name="Silva J.C."/>
            <person name="Delcher A.L."/>
            <person name="Schatz M."/>
            <person name="Zhao Q."/>
            <person name="Wortman J.R."/>
            <person name="Bidwell S.L."/>
            <person name="Alsmark U.C.M."/>
            <person name="Besteiro S."/>
            <person name="Sicheritz-Ponten T."/>
            <person name="Noel C.J."/>
            <person name="Dacks J.B."/>
            <person name="Foster P.G."/>
            <person name="Simillion C."/>
            <person name="Van de Peer Y."/>
            <person name="Miranda-Saavedra D."/>
            <person name="Barton G.J."/>
            <person name="Westrop G.D."/>
            <person name="Mueller S."/>
            <person name="Dessi D."/>
            <person name="Fiori P.L."/>
            <person name="Ren Q."/>
            <person name="Paulsen I."/>
            <person name="Zhang H."/>
            <person name="Bastida-Corcuera F.D."/>
            <person name="Simoes-Barbosa A."/>
            <person name="Brown M.T."/>
            <person name="Hayes R.D."/>
            <person name="Mukherjee M."/>
            <person name="Okumura C.Y."/>
            <person name="Schneider R."/>
            <person name="Smith A.J."/>
            <person name="Vanacova S."/>
            <person name="Villalvazo M."/>
            <person name="Haas B.J."/>
            <person name="Pertea M."/>
            <person name="Feldblyum T.V."/>
            <person name="Utterback T.R."/>
            <person name="Shu C.L."/>
            <person name="Osoegawa K."/>
            <person name="de Jong P.J."/>
            <person name="Hrdy I."/>
            <person name="Horvathova L."/>
            <person name="Zubacova Z."/>
            <person name="Dolezal P."/>
            <person name="Malik S.B."/>
            <person name="Logsdon J.M. Jr."/>
            <person name="Henze K."/>
            <person name="Gupta A."/>
            <person name="Wang C.C."/>
            <person name="Dunne R.L."/>
            <person name="Upcroft J.A."/>
            <person name="Upcroft P."/>
            <person name="White O."/>
            <person name="Salzberg S.L."/>
            <person name="Tang P."/>
            <person name="Chiu C.-H."/>
            <person name="Lee Y.-S."/>
            <person name="Embley T.M."/>
            <person name="Coombs G.H."/>
            <person name="Mottram J.C."/>
            <person name="Tachezy J."/>
            <person name="Fraser-Liggett C.M."/>
            <person name="Johnson P.J."/>
        </authorList>
    </citation>
    <scope>NUCLEOTIDE SEQUENCE [LARGE SCALE GENOMIC DNA]</scope>
    <source>
        <strain evidence="1">G3</strain>
    </source>
</reference>
<dbReference type="RefSeq" id="XP_001308704.1">
    <property type="nucleotide sequence ID" value="XM_001308703.1"/>
</dbReference>
<organism evidence="1 2">
    <name type="scientific">Trichomonas vaginalis (strain ATCC PRA-98 / G3)</name>
    <dbReference type="NCBI Taxonomy" id="412133"/>
    <lineage>
        <taxon>Eukaryota</taxon>
        <taxon>Metamonada</taxon>
        <taxon>Parabasalia</taxon>
        <taxon>Trichomonadida</taxon>
        <taxon>Trichomonadidae</taxon>
        <taxon>Trichomonas</taxon>
    </lineage>
</organism>
<dbReference type="AlphaFoldDB" id="A2FH49"/>
<dbReference type="VEuPathDB" id="TrichDB:TVAG_037070"/>
<dbReference type="InParanoid" id="A2FH49"/>
<dbReference type="VEuPathDB" id="TrichDB:TVAGG3_0470250"/>
<protein>
    <submittedName>
        <fullName evidence="1">Uncharacterized protein</fullName>
    </submittedName>
</protein>
<evidence type="ECO:0000313" key="1">
    <source>
        <dbReference type="EMBL" id="EAX95774.1"/>
    </source>
</evidence>
<name>A2FH49_TRIV3</name>
<accession>A2FH49</accession>
<reference evidence="1" key="1">
    <citation type="submission" date="2006-10" db="EMBL/GenBank/DDBJ databases">
        <authorList>
            <person name="Amadeo P."/>
            <person name="Zhao Q."/>
            <person name="Wortman J."/>
            <person name="Fraser-Liggett C."/>
            <person name="Carlton J."/>
        </authorList>
    </citation>
    <scope>NUCLEOTIDE SEQUENCE</scope>
    <source>
        <strain evidence="1">G3</strain>
    </source>
</reference>